<dbReference type="PANTHER" id="PTHR37984:SF8">
    <property type="entry name" value="CCHC-TYPE DOMAIN-CONTAINING PROTEIN"/>
    <property type="match status" value="1"/>
</dbReference>
<dbReference type="FunFam" id="3.30.70.270:FF:000020">
    <property type="entry name" value="Transposon Tf2-6 polyprotein-like Protein"/>
    <property type="match status" value="1"/>
</dbReference>
<dbReference type="InterPro" id="IPR050951">
    <property type="entry name" value="Retrovirus_Pol_polyprotein"/>
</dbReference>
<dbReference type="InterPro" id="IPR041588">
    <property type="entry name" value="Integrase_H2C2"/>
</dbReference>
<accession>A0A164Q5R0</accession>
<dbReference type="STRING" id="35525.A0A164Q5R0"/>
<evidence type="ECO:0000259" key="9">
    <source>
        <dbReference type="Pfam" id="PF17921"/>
    </source>
</evidence>
<organism evidence="10 11">
    <name type="scientific">Daphnia magna</name>
    <dbReference type="NCBI Taxonomy" id="35525"/>
    <lineage>
        <taxon>Eukaryota</taxon>
        <taxon>Metazoa</taxon>
        <taxon>Ecdysozoa</taxon>
        <taxon>Arthropoda</taxon>
        <taxon>Crustacea</taxon>
        <taxon>Branchiopoda</taxon>
        <taxon>Diplostraca</taxon>
        <taxon>Cladocera</taxon>
        <taxon>Anomopoda</taxon>
        <taxon>Daphniidae</taxon>
        <taxon>Daphnia</taxon>
    </lineage>
</organism>
<sequence length="911" mass="100157">MKREIHPALIHAAVENTKMDPSVEVVVILLTMPARIAQPRHKAKSEKHDSSDKKLASIRLAHVSAARGAPIIQVGIHSRSGEHLYTATAIPDTGAESTVASMAILQLLGEDVNNLWQRGVDNLTAANNSSLKCAGRLELQLQPSSALLPEPFMINTVAATSPPPIRPIKMSDVVALKQELLVEFTDVFDKEGPLKTMSGPPTSIELLSDAVPFAVSGGRPIPYAQRDQVKGLLNEMQTNNIIAPVTQPTSWTHPLVVVGEPNGKLRICVDMTKLNRYVKRPYYPLVSPKDTIASITSGAKMFSTFDALHGYWQISLDEESQLLTTFITPWGSTGSFAHLHCVVDDMLSAHADLPSHYSAVREILTVCLKNQITLGAAKFKFAASSVPFAGYVVGSDDVAADPEKLSAIADFPRPVNITQLRSFLGLVGQLSDFSDEITAASGPLRPLLRKGNHFVWLADQEEAYETVKRALTSPPVLANFDPSAETGSHWKLIQCGSRFVSDTESRYGIVKLELLAVVWAMKKCHLYLAGVPKFTLVVHHQPLRLKEKLRRYLFQTIWRRGKEHAIPDALSRAPVADPKPVDLLDNGLVAQARIAVFNIVATIESDEDAGPSHLPDPLLADLRSAASSDADYYALMAAIQDGFPSLQEELQIAVRGFWKVRNDLWTDDGLHRAHQSVERTKRRARQLVYWPGLSSDITSTVRACEICQKALPSLQRDPLIFDPSPSRVFEDISIDIFCHAGNHYLIYANRLSGWPAVFEFVKRDLCSRDMIHSCMRCFADFGVPVRVRSDVGTNLIHAEAAVKAIKNLVQKAVPNGHLDTNAFQQGLLEWRNTPRKAGLPPAEIISGLIKPSNNKMAHLPLLGSSSPICLGIKNILADLGTIYCDGGKLKIQVEYKNKTKNFCPEEISSLV</sequence>
<proteinExistence type="predicted"/>
<dbReference type="InterPro" id="IPR041373">
    <property type="entry name" value="RT_RNaseH"/>
</dbReference>
<keyword evidence="2" id="KW-0808">Transferase</keyword>
<dbReference type="EC" id="2.7.7.49" evidence="1"/>
<keyword evidence="11" id="KW-1185">Reference proteome</keyword>
<gene>
    <name evidence="10" type="ORF">APZ42_028815</name>
</gene>
<dbReference type="Gene3D" id="3.10.10.10">
    <property type="entry name" value="HIV Type 1 Reverse Transcriptase, subunit A, domain 1"/>
    <property type="match status" value="1"/>
</dbReference>
<dbReference type="Proteomes" id="UP000076858">
    <property type="component" value="Unassembled WGS sequence"/>
</dbReference>
<evidence type="ECO:0000256" key="2">
    <source>
        <dbReference type="ARBA" id="ARBA00022679"/>
    </source>
</evidence>
<evidence type="ECO:0000256" key="4">
    <source>
        <dbReference type="ARBA" id="ARBA00022722"/>
    </source>
</evidence>
<dbReference type="GO" id="GO:0004519">
    <property type="term" value="F:endonuclease activity"/>
    <property type="evidence" value="ECO:0007669"/>
    <property type="project" value="UniProtKB-KW"/>
</dbReference>
<evidence type="ECO:0000256" key="7">
    <source>
        <dbReference type="ARBA" id="ARBA00022918"/>
    </source>
</evidence>
<evidence type="ECO:0000256" key="6">
    <source>
        <dbReference type="ARBA" id="ARBA00022801"/>
    </source>
</evidence>
<evidence type="ECO:0000256" key="1">
    <source>
        <dbReference type="ARBA" id="ARBA00012493"/>
    </source>
</evidence>
<dbReference type="GO" id="GO:0016787">
    <property type="term" value="F:hydrolase activity"/>
    <property type="evidence" value="ECO:0007669"/>
    <property type="project" value="UniProtKB-KW"/>
</dbReference>
<feature type="domain" description="Reverse transcriptase RNase H-like" evidence="8">
    <location>
        <begin position="487"/>
        <end position="545"/>
    </location>
</feature>
<dbReference type="GO" id="GO:0003964">
    <property type="term" value="F:RNA-directed DNA polymerase activity"/>
    <property type="evidence" value="ECO:0007669"/>
    <property type="project" value="UniProtKB-KW"/>
</dbReference>
<dbReference type="SUPFAM" id="SSF56672">
    <property type="entry name" value="DNA/RNA polymerases"/>
    <property type="match status" value="1"/>
</dbReference>
<dbReference type="Gene3D" id="1.10.340.70">
    <property type="match status" value="1"/>
</dbReference>
<keyword evidence="7" id="KW-0695">RNA-directed DNA polymerase</keyword>
<dbReference type="CDD" id="cd01647">
    <property type="entry name" value="RT_LTR"/>
    <property type="match status" value="1"/>
</dbReference>
<feature type="domain" description="Integrase zinc-binding" evidence="9">
    <location>
        <begin position="671"/>
        <end position="710"/>
    </location>
</feature>
<name>A0A164Q5R0_9CRUS</name>
<evidence type="ECO:0000313" key="11">
    <source>
        <dbReference type="Proteomes" id="UP000076858"/>
    </source>
</evidence>
<protein>
    <recommendedName>
        <fullName evidence="1">RNA-directed DNA polymerase</fullName>
        <ecNumber evidence="1">2.7.7.49</ecNumber>
    </recommendedName>
</protein>
<evidence type="ECO:0000256" key="3">
    <source>
        <dbReference type="ARBA" id="ARBA00022695"/>
    </source>
</evidence>
<reference evidence="10 11" key="1">
    <citation type="submission" date="2016-03" db="EMBL/GenBank/DDBJ databases">
        <title>EvidentialGene: Evidence-directed Construction of Genes on Genomes.</title>
        <authorList>
            <person name="Gilbert D.G."/>
            <person name="Choi J.-H."/>
            <person name="Mockaitis K."/>
            <person name="Colbourne J."/>
            <person name="Pfrender M."/>
        </authorList>
    </citation>
    <scope>NUCLEOTIDE SEQUENCE [LARGE SCALE GENOMIC DNA]</scope>
    <source>
        <strain evidence="10 11">Xinb3</strain>
        <tissue evidence="10">Complete organism</tissue>
    </source>
</reference>
<evidence type="ECO:0000256" key="5">
    <source>
        <dbReference type="ARBA" id="ARBA00022759"/>
    </source>
</evidence>
<dbReference type="InterPro" id="IPR043128">
    <property type="entry name" value="Rev_trsase/Diguanyl_cyclase"/>
</dbReference>
<keyword evidence="6" id="KW-0378">Hydrolase</keyword>
<evidence type="ECO:0000259" key="8">
    <source>
        <dbReference type="Pfam" id="PF17917"/>
    </source>
</evidence>
<dbReference type="PANTHER" id="PTHR37984">
    <property type="entry name" value="PROTEIN CBG26694"/>
    <property type="match status" value="1"/>
</dbReference>
<dbReference type="EMBL" id="LRGB01002453">
    <property type="protein sequence ID" value="KZS07456.1"/>
    <property type="molecule type" value="Genomic_DNA"/>
</dbReference>
<dbReference type="Pfam" id="PF17921">
    <property type="entry name" value="Integrase_H2C2"/>
    <property type="match status" value="1"/>
</dbReference>
<dbReference type="OrthoDB" id="2286242at2759"/>
<dbReference type="AlphaFoldDB" id="A0A164Q5R0"/>
<keyword evidence="4" id="KW-0540">Nuclease</keyword>
<evidence type="ECO:0000313" key="10">
    <source>
        <dbReference type="EMBL" id="KZS07456.1"/>
    </source>
</evidence>
<keyword evidence="5" id="KW-0255">Endonuclease</keyword>
<keyword evidence="3" id="KW-0548">Nucleotidyltransferase</keyword>
<comment type="caution">
    <text evidence="10">The sequence shown here is derived from an EMBL/GenBank/DDBJ whole genome shotgun (WGS) entry which is preliminary data.</text>
</comment>
<dbReference type="Pfam" id="PF17917">
    <property type="entry name" value="RT_RNaseH"/>
    <property type="match status" value="1"/>
</dbReference>
<dbReference type="InterPro" id="IPR043502">
    <property type="entry name" value="DNA/RNA_pol_sf"/>
</dbReference>
<dbReference type="Gene3D" id="3.30.70.270">
    <property type="match status" value="3"/>
</dbReference>